<dbReference type="OrthoDB" id="840428at2"/>
<dbReference type="EMBL" id="CP003156">
    <property type="protein sequence ID" value="AEV31298.1"/>
    <property type="molecule type" value="Genomic_DNA"/>
</dbReference>
<feature type="transmembrane region" description="Helical" evidence="1">
    <location>
        <begin position="108"/>
        <end position="128"/>
    </location>
</feature>
<accession>G8R7X5</accession>
<keyword evidence="3" id="KW-1185">Reference proteome</keyword>
<dbReference type="InterPro" id="IPR020509">
    <property type="entry name" value="Uncharacterised_YnzE"/>
</dbReference>
<feature type="transmembrane region" description="Helical" evidence="1">
    <location>
        <begin position="42"/>
        <end position="60"/>
    </location>
</feature>
<dbReference type="eggNOG" id="ENOG5032RC4">
    <property type="taxonomic scope" value="Bacteria"/>
</dbReference>
<proteinExistence type="predicted"/>
<keyword evidence="1" id="KW-1133">Transmembrane helix</keyword>
<dbReference type="Pfam" id="PF17329">
    <property type="entry name" value="DUF5367"/>
    <property type="match status" value="1"/>
</dbReference>
<feature type="transmembrane region" description="Helical" evidence="1">
    <location>
        <begin position="9"/>
        <end position="30"/>
    </location>
</feature>
<dbReference type="HOGENOM" id="CLU_1904220_0_0_10"/>
<keyword evidence="1" id="KW-0812">Transmembrane</keyword>
<evidence type="ECO:0000256" key="1">
    <source>
        <dbReference type="SAM" id="Phobius"/>
    </source>
</evidence>
<keyword evidence="1" id="KW-0472">Membrane</keyword>
<evidence type="ECO:0000313" key="3">
    <source>
        <dbReference type="Proteomes" id="UP000005631"/>
    </source>
</evidence>
<dbReference type="RefSeq" id="WP_014200659.1">
    <property type="nucleotide sequence ID" value="NC_016599.1"/>
</dbReference>
<gene>
    <name evidence="2" type="ordered locus">Oweho_0276</name>
</gene>
<evidence type="ECO:0000313" key="2">
    <source>
        <dbReference type="EMBL" id="AEV31298.1"/>
    </source>
</evidence>
<feature type="transmembrane region" description="Helical" evidence="1">
    <location>
        <begin position="69"/>
        <end position="93"/>
    </location>
</feature>
<name>G8R7X5_OWEHD</name>
<dbReference type="AlphaFoldDB" id="G8R7X5"/>
<dbReference type="Proteomes" id="UP000005631">
    <property type="component" value="Chromosome"/>
</dbReference>
<reference evidence="2 3" key="1">
    <citation type="journal article" date="2012" name="Stand. Genomic Sci.">
        <title>Genome sequence of the orange-pigmented seawater bacterium Owenweeksia hongkongensis type strain (UST20020801(T)).</title>
        <authorList>
            <person name="Riedel T."/>
            <person name="Held B."/>
            <person name="Nolan M."/>
            <person name="Lucas S."/>
            <person name="Lapidus A."/>
            <person name="Tice H."/>
            <person name="Del Rio T.G."/>
            <person name="Cheng J.F."/>
            <person name="Han C."/>
            <person name="Tapia R."/>
            <person name="Goodwin L.A."/>
            <person name="Pitluck S."/>
            <person name="Liolios K."/>
            <person name="Mavromatis K."/>
            <person name="Pagani I."/>
            <person name="Ivanova N."/>
            <person name="Mikhailova N."/>
            <person name="Pati A."/>
            <person name="Chen A."/>
            <person name="Palaniappan K."/>
            <person name="Rohde M."/>
            <person name="Tindall B.J."/>
            <person name="Detter J.C."/>
            <person name="Goker M."/>
            <person name="Woyke T."/>
            <person name="Bristow J."/>
            <person name="Eisen J.A."/>
            <person name="Markowitz V."/>
            <person name="Hugenholtz P."/>
            <person name="Klenk H.P."/>
            <person name="Kyrpides N.C."/>
        </authorList>
    </citation>
    <scope>NUCLEOTIDE SEQUENCE</scope>
    <source>
        <strain evidence="3">DSM 17368 / JCM 12287 / NRRL B-23963</strain>
    </source>
</reference>
<protein>
    <submittedName>
        <fullName evidence="2">Uncharacterized protein</fullName>
    </submittedName>
</protein>
<organism evidence="2 3">
    <name type="scientific">Owenweeksia hongkongensis (strain DSM 17368 / CIP 108786 / JCM 12287 / NRRL B-23963 / UST20020801)</name>
    <dbReference type="NCBI Taxonomy" id="926562"/>
    <lineage>
        <taxon>Bacteria</taxon>
        <taxon>Pseudomonadati</taxon>
        <taxon>Bacteroidota</taxon>
        <taxon>Flavobacteriia</taxon>
        <taxon>Flavobacteriales</taxon>
        <taxon>Owenweeksiaceae</taxon>
        <taxon>Owenweeksia</taxon>
    </lineage>
</organism>
<dbReference type="STRING" id="926562.Oweho_0276"/>
<sequence>MTSLNFKHAVISAATVYAIGILTFVSSYFIPLLDDPDYQANLVLMIAIIPAAYLGAHLYYRKAHNTNGFILGASMFVGAMVLDALITVPLVIIPNGGNYISFFGDRGFWLIGVEYVAVVATYWQFGVINRQENQVI</sequence>
<dbReference type="KEGG" id="oho:Oweho_0276"/>